<dbReference type="InterPro" id="IPR027417">
    <property type="entry name" value="P-loop_NTPase"/>
</dbReference>
<reference evidence="1" key="1">
    <citation type="journal article" date="2020" name="Nature">
        <title>Giant virus diversity and host interactions through global metagenomics.</title>
        <authorList>
            <person name="Schulz F."/>
            <person name="Roux S."/>
            <person name="Paez-Espino D."/>
            <person name="Jungbluth S."/>
            <person name="Walsh D.A."/>
            <person name="Denef V.J."/>
            <person name="McMahon K.D."/>
            <person name="Konstantinidis K.T."/>
            <person name="Eloe-Fadrosh E.A."/>
            <person name="Kyrpides N.C."/>
            <person name="Woyke T."/>
        </authorList>
    </citation>
    <scope>NUCLEOTIDE SEQUENCE</scope>
    <source>
        <strain evidence="1">GVMAG-M-3300024261-26</strain>
    </source>
</reference>
<dbReference type="SUPFAM" id="SSF52540">
    <property type="entry name" value="P-loop containing nucleoside triphosphate hydrolases"/>
    <property type="match status" value="1"/>
</dbReference>
<organism evidence="1">
    <name type="scientific">viral metagenome</name>
    <dbReference type="NCBI Taxonomy" id="1070528"/>
    <lineage>
        <taxon>unclassified sequences</taxon>
        <taxon>metagenomes</taxon>
        <taxon>organismal metagenomes</taxon>
    </lineage>
</organism>
<name>A0A6C0IQG1_9ZZZZ</name>
<evidence type="ECO:0008006" key="2">
    <source>
        <dbReference type="Google" id="ProtNLM"/>
    </source>
</evidence>
<sequence length="852" mass="98784">MDLNQAKLSKSEWETIEKPVSDSEKDVLKLIIKGFHEPNIKQNKTTTFLSYTKIEKSPEIDYYIFRNFFEKTMHDSINKYASGTPLSGLTAIRFLEGTAMKQLKSVDSMRIKNSEKTISNNKHIIFEYIMIDMLNSLLKHSKNRKQKYAYYLYTLIQIRKTSISDINIIVLKYIDKAIEWANSFTHTNEIITNAYSFIERNEHLMKYEDKQLYPHQKQLFRIVKNNDNSKLILYTAPTGTGKTLSPIGLSENKRIIFVCVARHIGLALAKSAISVEKKVAFAFGCQSANDIRLHYYSAVEYSINKKSGGIWKVDNSEGSNVQIMICDVQSYITAMHYMLSFNDKNDIVTYWDEPTITMDYEAHELHETIHQNWMNNKIPTVVLSCATLPSRDELQPVYEDFCKKFDGAELHAITSHDCKKSIPILNKDGFCELPHYLYENHSDMLRCINHCTQNRSLLRYFDLREIITFIEFVGESIEIEDNMEVENYFTTISDITMNSLKEYYLELLSNIDEKEWPYIYKYMNANRKNRFDMQQDNIKKMKSVEHAKPAAGQALQRTTSVFSGSNETKQRAVSGGGVLATTSDAYTFTDGPTIYLTDEIDKIGQFYIQQAKIAASVFEKIMQRITRNSTIVSQIQKLEHQIEAKESVVTDDNKVSAARESGRLSKESESWMNEVNKLRKEIKMVSLDPMYVPNTKPHQHIWSPHNDILENAFVSDIGEENAKQIMQMDVDDKYKVLMLLGIGTFKFHKNHNYMEIMKQLADEQKLFMIIASTDYIYGTNYQFCHGFIGKDLSEISQQKIYQSMGRIGRNNIQQDYTIRFRNDNMIRSLFTRPAVNIEAVNMCKLFQSNTEE</sequence>
<dbReference type="EMBL" id="MN740229">
    <property type="protein sequence ID" value="QHT94676.1"/>
    <property type="molecule type" value="Genomic_DNA"/>
</dbReference>
<proteinExistence type="predicted"/>
<evidence type="ECO:0000313" key="1">
    <source>
        <dbReference type="EMBL" id="QHT94676.1"/>
    </source>
</evidence>
<accession>A0A6C0IQG1</accession>
<protein>
    <recommendedName>
        <fullName evidence="2">Helicase/UvrB N-terminal domain-containing protein</fullName>
    </recommendedName>
</protein>
<dbReference type="AlphaFoldDB" id="A0A6C0IQG1"/>
<dbReference type="Gene3D" id="3.40.50.300">
    <property type="entry name" value="P-loop containing nucleotide triphosphate hydrolases"/>
    <property type="match status" value="1"/>
</dbReference>